<evidence type="ECO:0000313" key="1">
    <source>
        <dbReference type="EMBL" id="KAH9302600.1"/>
    </source>
</evidence>
<evidence type="ECO:0000313" key="2">
    <source>
        <dbReference type="Proteomes" id="UP000824469"/>
    </source>
</evidence>
<proteinExistence type="predicted"/>
<organism evidence="1 2">
    <name type="scientific">Taxus chinensis</name>
    <name type="common">Chinese yew</name>
    <name type="synonym">Taxus wallichiana var. chinensis</name>
    <dbReference type="NCBI Taxonomy" id="29808"/>
    <lineage>
        <taxon>Eukaryota</taxon>
        <taxon>Viridiplantae</taxon>
        <taxon>Streptophyta</taxon>
        <taxon>Embryophyta</taxon>
        <taxon>Tracheophyta</taxon>
        <taxon>Spermatophyta</taxon>
        <taxon>Pinopsida</taxon>
        <taxon>Pinidae</taxon>
        <taxon>Conifers II</taxon>
        <taxon>Cupressales</taxon>
        <taxon>Taxaceae</taxon>
        <taxon>Taxus</taxon>
    </lineage>
</organism>
<sequence length="67" mass="7664">MDAKCPNRPKERKFVQVLYREQAGQECAEDANRPNRANWKNLSQTALKGGHLGQMDAKDANRPVWPK</sequence>
<dbReference type="AlphaFoldDB" id="A0AA38CLW5"/>
<dbReference type="Proteomes" id="UP000824469">
    <property type="component" value="Unassembled WGS sequence"/>
</dbReference>
<protein>
    <submittedName>
        <fullName evidence="1">Uncharacterized protein</fullName>
    </submittedName>
</protein>
<accession>A0AA38CLW5</accession>
<gene>
    <name evidence="1" type="ORF">KI387_014183</name>
</gene>
<keyword evidence="2" id="KW-1185">Reference proteome</keyword>
<comment type="caution">
    <text evidence="1">The sequence shown here is derived from an EMBL/GenBank/DDBJ whole genome shotgun (WGS) entry which is preliminary data.</text>
</comment>
<reference evidence="1 2" key="1">
    <citation type="journal article" date="2021" name="Nat. Plants">
        <title>The Taxus genome provides insights into paclitaxel biosynthesis.</title>
        <authorList>
            <person name="Xiong X."/>
            <person name="Gou J."/>
            <person name="Liao Q."/>
            <person name="Li Y."/>
            <person name="Zhou Q."/>
            <person name="Bi G."/>
            <person name="Li C."/>
            <person name="Du R."/>
            <person name="Wang X."/>
            <person name="Sun T."/>
            <person name="Guo L."/>
            <person name="Liang H."/>
            <person name="Lu P."/>
            <person name="Wu Y."/>
            <person name="Zhang Z."/>
            <person name="Ro D.K."/>
            <person name="Shang Y."/>
            <person name="Huang S."/>
            <person name="Yan J."/>
        </authorList>
    </citation>
    <scope>NUCLEOTIDE SEQUENCE [LARGE SCALE GENOMIC DNA]</scope>
    <source>
        <strain evidence="1">Ta-2019</strain>
    </source>
</reference>
<name>A0AA38CLW5_TAXCH</name>
<dbReference type="EMBL" id="JAHRHJ020000009">
    <property type="protein sequence ID" value="KAH9302600.1"/>
    <property type="molecule type" value="Genomic_DNA"/>
</dbReference>